<feature type="compositionally biased region" description="Basic and acidic residues" evidence="2">
    <location>
        <begin position="154"/>
        <end position="174"/>
    </location>
</feature>
<evidence type="ECO:0000256" key="2">
    <source>
        <dbReference type="SAM" id="MobiDB-lite"/>
    </source>
</evidence>
<organism evidence="3">
    <name type="scientific">Rhizophagus irregularis (strain DAOM 181602 / DAOM 197198 / MUCL 43194)</name>
    <name type="common">Arbuscular mycorrhizal fungus</name>
    <name type="synonym">Glomus intraradices</name>
    <dbReference type="NCBI Taxonomy" id="747089"/>
    <lineage>
        <taxon>Eukaryota</taxon>
        <taxon>Fungi</taxon>
        <taxon>Fungi incertae sedis</taxon>
        <taxon>Mucoromycota</taxon>
        <taxon>Glomeromycotina</taxon>
        <taxon>Glomeromycetes</taxon>
        <taxon>Glomerales</taxon>
        <taxon>Glomeraceae</taxon>
        <taxon>Rhizophagus</taxon>
    </lineage>
</organism>
<feature type="region of interest" description="Disordered" evidence="2">
    <location>
        <begin position="151"/>
        <end position="174"/>
    </location>
</feature>
<feature type="coiled-coil region" evidence="1">
    <location>
        <begin position="19"/>
        <end position="46"/>
    </location>
</feature>
<dbReference type="HOGENOM" id="CLU_1540893_0_0_1"/>
<name>U9V3Q3_RHIID</name>
<protein>
    <submittedName>
        <fullName evidence="3">Uncharacterized protein</fullName>
    </submittedName>
</protein>
<accession>U9V3Q3</accession>
<proteinExistence type="predicted"/>
<dbReference type="AlphaFoldDB" id="U9V3Q3"/>
<evidence type="ECO:0000256" key="1">
    <source>
        <dbReference type="SAM" id="Coils"/>
    </source>
</evidence>
<evidence type="ECO:0000313" key="3">
    <source>
        <dbReference type="EMBL" id="ESA22496.1"/>
    </source>
</evidence>
<dbReference type="VEuPathDB" id="FungiDB:RhiirFUN_009522"/>
<reference evidence="3" key="1">
    <citation type="submission" date="2013-07" db="EMBL/GenBank/DDBJ databases">
        <title>The genome of an arbuscular mycorrhizal fungus provides insights into the evolution of the oldest plant symbiosis.</title>
        <authorList>
            <consortium name="DOE Joint Genome Institute"/>
            <person name="Tisserant E."/>
            <person name="Malbreil M."/>
            <person name="Kuo A."/>
            <person name="Kohler A."/>
            <person name="Symeonidi A."/>
            <person name="Balestrini R."/>
            <person name="Charron P."/>
            <person name="Duensing N."/>
            <person name="Frei-dit-Frey N."/>
            <person name="Gianinazzi-Pearson V."/>
            <person name="Gilbert B."/>
            <person name="Handa Y."/>
            <person name="Hijri M."/>
            <person name="Kaul R."/>
            <person name="Kawaguchi M."/>
            <person name="Krajinski F."/>
            <person name="Lammers P."/>
            <person name="Lapierre D."/>
            <person name="Masclaux F.G."/>
            <person name="Murat C."/>
            <person name="Morin E."/>
            <person name="Ndikumana S."/>
            <person name="Pagni M."/>
            <person name="Petitpierre D."/>
            <person name="Requena N."/>
            <person name="Rosikiewicz P."/>
            <person name="Riley R."/>
            <person name="Saito K."/>
            <person name="San Clemente H."/>
            <person name="Shapiro H."/>
            <person name="van Tuinen D."/>
            <person name="Becard G."/>
            <person name="Bonfante P."/>
            <person name="Paszkowski U."/>
            <person name="Shachar-Hill Y."/>
            <person name="Young J.P."/>
            <person name="Sanders I.R."/>
            <person name="Henrissat B."/>
            <person name="Rensing S.A."/>
            <person name="Grigoriev I.V."/>
            <person name="Corradi N."/>
            <person name="Roux C."/>
            <person name="Martin F."/>
        </authorList>
    </citation>
    <scope>NUCLEOTIDE SEQUENCE</scope>
    <source>
        <strain evidence="3">DAOM 197198</strain>
    </source>
</reference>
<keyword evidence="1" id="KW-0175">Coiled coil</keyword>
<sequence>MQESIKNLDKYLGNITIEMIKIGKEIEELKDQYKNEVNEKDILLKNVQVTKWKKTRYDEKEEEKDIKGPEIGSTKMMNSLESDKENEVIVKVSITENEVMVITQEMELKTEKQRRTYERIIRELQNFMIDTIYENYEQRFERKMSKVNIEDDNESVKNHNDGDIRNDNDIIIEK</sequence>
<gene>
    <name evidence="3" type="ORF">GLOINDRAFT_319065</name>
</gene>
<dbReference type="EMBL" id="KI275533">
    <property type="protein sequence ID" value="ESA22496.1"/>
    <property type="molecule type" value="Genomic_DNA"/>
</dbReference>